<dbReference type="InterPro" id="IPR036920">
    <property type="entry name" value="Ribosomal_uL16_sf"/>
</dbReference>
<dbReference type="PANTHER" id="PTHR12220">
    <property type="entry name" value="50S/60S RIBOSOMAL PROTEIN L16"/>
    <property type="match status" value="1"/>
</dbReference>
<keyword evidence="3 4" id="KW-0687">Ribonucleoprotein</keyword>
<dbReference type="PANTHER" id="PTHR12220:SF13">
    <property type="entry name" value="LARGE RIBOSOMAL SUBUNIT PROTEIN UL16M"/>
    <property type="match status" value="1"/>
</dbReference>
<dbReference type="GO" id="GO:0032543">
    <property type="term" value="P:mitochondrial translation"/>
    <property type="evidence" value="ECO:0007669"/>
    <property type="project" value="TreeGrafter"/>
</dbReference>
<dbReference type="InterPro" id="IPR016180">
    <property type="entry name" value="Ribosomal_uL16_dom"/>
</dbReference>
<comment type="similarity">
    <text evidence="1 4">Belongs to the universal ribosomal protein uL16 family.</text>
</comment>
<dbReference type="InterPro" id="IPR047873">
    <property type="entry name" value="Ribosomal_uL16"/>
</dbReference>
<evidence type="ECO:0000256" key="3">
    <source>
        <dbReference type="ARBA" id="ARBA00023274"/>
    </source>
</evidence>
<evidence type="ECO:0000256" key="4">
    <source>
        <dbReference type="RuleBase" id="RU004413"/>
    </source>
</evidence>
<protein>
    <submittedName>
        <fullName evidence="5">54S ribosomal protein L16, mitochondrial</fullName>
    </submittedName>
</protein>
<name>A0A1R1X377_9FUNG</name>
<evidence type="ECO:0000256" key="2">
    <source>
        <dbReference type="ARBA" id="ARBA00022980"/>
    </source>
</evidence>
<dbReference type="EMBL" id="LSSN01005575">
    <property type="protein sequence ID" value="OMJ09093.1"/>
    <property type="molecule type" value="Genomic_DNA"/>
</dbReference>
<keyword evidence="2 4" id="KW-0689">Ribosomal protein</keyword>
<dbReference type="InterPro" id="IPR000114">
    <property type="entry name" value="Ribosomal_uL16_bact-type"/>
</dbReference>
<evidence type="ECO:0000256" key="1">
    <source>
        <dbReference type="ARBA" id="ARBA00008931"/>
    </source>
</evidence>
<reference evidence="5 6" key="1">
    <citation type="submission" date="2017-01" db="EMBL/GenBank/DDBJ databases">
        <authorList>
            <person name="Mah S.A."/>
            <person name="Swanson W.J."/>
            <person name="Moy G.W."/>
            <person name="Vacquier V.D."/>
        </authorList>
    </citation>
    <scope>NUCLEOTIDE SEQUENCE [LARGE SCALE GENOMIC DNA]</scope>
    <source>
        <strain evidence="5 6">GSMNP</strain>
    </source>
</reference>
<dbReference type="STRING" id="133412.A0A1R1X377"/>
<keyword evidence="6" id="KW-1185">Reference proteome</keyword>
<evidence type="ECO:0000313" key="6">
    <source>
        <dbReference type="Proteomes" id="UP000187283"/>
    </source>
</evidence>
<comment type="caution">
    <text evidence="5">The sequence shown here is derived from an EMBL/GenBank/DDBJ whole genome shotgun (WGS) entry which is preliminary data.</text>
</comment>
<dbReference type="Gene3D" id="3.90.1170.10">
    <property type="entry name" value="Ribosomal protein L10e/L16"/>
    <property type="match status" value="1"/>
</dbReference>
<dbReference type="GO" id="GO:0005762">
    <property type="term" value="C:mitochondrial large ribosomal subunit"/>
    <property type="evidence" value="ECO:0007669"/>
    <property type="project" value="TreeGrafter"/>
</dbReference>
<accession>A0A1R1X377</accession>
<sequence>MSIVGSFLGTVKFCHFSKAASSLSCSKQLLESSKRASLISSFSSMKLGGSNVIGNSRIRTPSILSQARGFQTLQPRSRKYKKAQKGRVPVRTGGSTKGNYIAFGQYGLRVKEGCRLRAKILTSIYASVRRKIKSAKDSKIYLRVFPDIPVSSKGSEARMGKGKGTFDYYAARVPKDKILFELGGPNLGVELAKEAFRLASHKLPVGTEFVVLSEKTKQPLVFPPTTVPFLQAK</sequence>
<gene>
    <name evidence="5" type="ORF">AYI70_g11132</name>
</gene>
<proteinExistence type="inferred from homology"/>
<dbReference type="Pfam" id="PF00252">
    <property type="entry name" value="Ribosomal_L16"/>
    <property type="match status" value="1"/>
</dbReference>
<dbReference type="GO" id="GO:0019843">
    <property type="term" value="F:rRNA binding"/>
    <property type="evidence" value="ECO:0007669"/>
    <property type="project" value="InterPro"/>
</dbReference>
<dbReference type="AlphaFoldDB" id="A0A1R1X377"/>
<organism evidence="5 6">
    <name type="scientific">Smittium culicis</name>
    <dbReference type="NCBI Taxonomy" id="133412"/>
    <lineage>
        <taxon>Eukaryota</taxon>
        <taxon>Fungi</taxon>
        <taxon>Fungi incertae sedis</taxon>
        <taxon>Zoopagomycota</taxon>
        <taxon>Kickxellomycotina</taxon>
        <taxon>Harpellomycetes</taxon>
        <taxon>Harpellales</taxon>
        <taxon>Legeriomycetaceae</taxon>
        <taxon>Smittium</taxon>
    </lineage>
</organism>
<dbReference type="NCBIfam" id="TIGR01164">
    <property type="entry name" value="rplP_bact"/>
    <property type="match status" value="1"/>
</dbReference>
<dbReference type="GO" id="GO:0003735">
    <property type="term" value="F:structural constituent of ribosome"/>
    <property type="evidence" value="ECO:0007669"/>
    <property type="project" value="InterPro"/>
</dbReference>
<dbReference type="CDD" id="cd01433">
    <property type="entry name" value="Ribosomal_L16_L10e"/>
    <property type="match status" value="1"/>
</dbReference>
<dbReference type="PRINTS" id="PR00060">
    <property type="entry name" value="RIBOSOMALL16"/>
</dbReference>
<dbReference type="SUPFAM" id="SSF54686">
    <property type="entry name" value="Ribosomal protein L16p/L10e"/>
    <property type="match status" value="1"/>
</dbReference>
<dbReference type="Proteomes" id="UP000187283">
    <property type="component" value="Unassembled WGS sequence"/>
</dbReference>
<dbReference type="OrthoDB" id="268521at2759"/>
<evidence type="ECO:0000313" key="5">
    <source>
        <dbReference type="EMBL" id="OMJ09093.1"/>
    </source>
</evidence>